<dbReference type="PANTHER" id="PTHR44591:SF3">
    <property type="entry name" value="RESPONSE REGULATORY DOMAIN-CONTAINING PROTEIN"/>
    <property type="match status" value="1"/>
</dbReference>
<accession>A0ABV9W8B7</accession>
<evidence type="ECO:0000313" key="4">
    <source>
        <dbReference type="EMBL" id="MFC5003730.1"/>
    </source>
</evidence>
<evidence type="ECO:0000256" key="2">
    <source>
        <dbReference type="PROSITE-ProRule" id="PRU00169"/>
    </source>
</evidence>
<evidence type="ECO:0000313" key="5">
    <source>
        <dbReference type="Proteomes" id="UP001595912"/>
    </source>
</evidence>
<dbReference type="Gene3D" id="3.40.50.2300">
    <property type="match status" value="1"/>
</dbReference>
<dbReference type="RefSeq" id="WP_380123743.1">
    <property type="nucleotide sequence ID" value="NZ_JBHSIU010000054.1"/>
</dbReference>
<proteinExistence type="predicted"/>
<reference evidence="5" key="1">
    <citation type="journal article" date="2019" name="Int. J. Syst. Evol. Microbiol.">
        <title>The Global Catalogue of Microorganisms (GCM) 10K type strain sequencing project: providing services to taxonomists for standard genome sequencing and annotation.</title>
        <authorList>
            <consortium name="The Broad Institute Genomics Platform"/>
            <consortium name="The Broad Institute Genome Sequencing Center for Infectious Disease"/>
            <person name="Wu L."/>
            <person name="Ma J."/>
        </authorList>
    </citation>
    <scope>NUCLEOTIDE SEQUENCE [LARGE SCALE GENOMIC DNA]</scope>
    <source>
        <strain evidence="5">CGMCC 4.7152</strain>
    </source>
</reference>
<dbReference type="InterPro" id="IPR011006">
    <property type="entry name" value="CheY-like_superfamily"/>
</dbReference>
<dbReference type="InterPro" id="IPR001789">
    <property type="entry name" value="Sig_transdc_resp-reg_receiver"/>
</dbReference>
<gene>
    <name evidence="4" type="ORF">ACFPIJ_38640</name>
</gene>
<feature type="domain" description="Response regulatory" evidence="3">
    <location>
        <begin position="1"/>
        <end position="94"/>
    </location>
</feature>
<comment type="caution">
    <text evidence="4">The sequence shown here is derived from an EMBL/GenBank/DDBJ whole genome shotgun (WGS) entry which is preliminary data.</text>
</comment>
<keyword evidence="5" id="KW-1185">Reference proteome</keyword>
<organism evidence="4 5">
    <name type="scientific">Dactylosporangium cerinum</name>
    <dbReference type="NCBI Taxonomy" id="1434730"/>
    <lineage>
        <taxon>Bacteria</taxon>
        <taxon>Bacillati</taxon>
        <taxon>Actinomycetota</taxon>
        <taxon>Actinomycetes</taxon>
        <taxon>Micromonosporales</taxon>
        <taxon>Micromonosporaceae</taxon>
        <taxon>Dactylosporangium</taxon>
    </lineage>
</organism>
<sequence>MLDFSVTDAMGHGVDADETLHRGQLEHLPHDRLSGYDVVARLRHSDRHRHTRIVAVSGHSQDADRRASRAAGFDAHLAKPLQLEQLDRMLETWAAAAPPATG</sequence>
<dbReference type="Proteomes" id="UP001595912">
    <property type="component" value="Unassembled WGS sequence"/>
</dbReference>
<dbReference type="InterPro" id="IPR050595">
    <property type="entry name" value="Bact_response_regulator"/>
</dbReference>
<evidence type="ECO:0000256" key="1">
    <source>
        <dbReference type="ARBA" id="ARBA00022553"/>
    </source>
</evidence>
<dbReference type="PANTHER" id="PTHR44591">
    <property type="entry name" value="STRESS RESPONSE REGULATOR PROTEIN 1"/>
    <property type="match status" value="1"/>
</dbReference>
<dbReference type="EMBL" id="JBHSIU010000054">
    <property type="protein sequence ID" value="MFC5003730.1"/>
    <property type="molecule type" value="Genomic_DNA"/>
</dbReference>
<keyword evidence="1" id="KW-0597">Phosphoprotein</keyword>
<dbReference type="SUPFAM" id="SSF52172">
    <property type="entry name" value="CheY-like"/>
    <property type="match status" value="1"/>
</dbReference>
<dbReference type="PROSITE" id="PS50110">
    <property type="entry name" value="RESPONSE_REGULATORY"/>
    <property type="match status" value="1"/>
</dbReference>
<evidence type="ECO:0000259" key="3">
    <source>
        <dbReference type="PROSITE" id="PS50110"/>
    </source>
</evidence>
<comment type="caution">
    <text evidence="2">Lacks conserved residue(s) required for the propagation of feature annotation.</text>
</comment>
<protein>
    <submittedName>
        <fullName evidence="4">Response regulator</fullName>
    </submittedName>
</protein>
<name>A0ABV9W8B7_9ACTN</name>